<reference evidence="3" key="1">
    <citation type="journal article" date="2013" name="Stand. Genomic Sci.">
        <title>Genome sequence of the Litoreibacter arenae type strain (DSM 19593(T)), a member of the Roseobacter clade isolated from sea sand.</title>
        <authorList>
            <person name="Riedel T."/>
            <person name="Fiebig A."/>
            <person name="Petersen J."/>
            <person name="Gronow S."/>
            <person name="Kyrpides N.C."/>
            <person name="Goker M."/>
            <person name="Klenk H.P."/>
        </authorList>
    </citation>
    <scope>NUCLEOTIDE SEQUENCE [LARGE SCALE GENOMIC DNA]</scope>
    <source>
        <strain evidence="3">DSM 19593</strain>
    </source>
</reference>
<protein>
    <recommendedName>
        <fullName evidence="1">Four-carbon acid sugar kinase nucleotide binding domain-containing protein</fullName>
    </recommendedName>
</protein>
<dbReference type="HOGENOM" id="CLU_3045033_0_0_5"/>
<comment type="caution">
    <text evidence="2">The sequence shown here is derived from an EMBL/GenBank/DDBJ whole genome shotgun (WGS) entry which is preliminary data.</text>
</comment>
<gene>
    <name evidence="2" type="ORF">thalar_01510</name>
</gene>
<dbReference type="Proteomes" id="UP000015351">
    <property type="component" value="Unassembled WGS sequence"/>
</dbReference>
<accession>S9QFG6</accession>
<dbReference type="eggNOG" id="COG3395">
    <property type="taxonomic scope" value="Bacteria"/>
</dbReference>
<organism evidence="2 3">
    <name type="scientific">Litoreibacter arenae DSM 19593</name>
    <dbReference type="NCBI Taxonomy" id="1123360"/>
    <lineage>
        <taxon>Bacteria</taxon>
        <taxon>Pseudomonadati</taxon>
        <taxon>Pseudomonadota</taxon>
        <taxon>Alphaproteobacteria</taxon>
        <taxon>Rhodobacterales</taxon>
        <taxon>Roseobacteraceae</taxon>
        <taxon>Litoreibacter</taxon>
    </lineage>
</organism>
<feature type="domain" description="Four-carbon acid sugar kinase nucleotide binding" evidence="1">
    <location>
        <begin position="1"/>
        <end position="47"/>
    </location>
</feature>
<dbReference type="SUPFAM" id="SSF142764">
    <property type="entry name" value="YgbK-like"/>
    <property type="match status" value="1"/>
</dbReference>
<dbReference type="STRING" id="1123360.thalar_01510"/>
<evidence type="ECO:0000313" key="3">
    <source>
        <dbReference type="Proteomes" id="UP000015351"/>
    </source>
</evidence>
<dbReference type="InterPro" id="IPR042213">
    <property type="entry name" value="NBD_C_sf"/>
</dbReference>
<dbReference type="PATRIC" id="fig|1123360.3.peg.1497"/>
<dbReference type="Gene3D" id="3.40.980.20">
    <property type="entry name" value="Four-carbon acid sugar kinase, nucleotide binding domain"/>
    <property type="match status" value="1"/>
</dbReference>
<evidence type="ECO:0000259" key="1">
    <source>
        <dbReference type="Pfam" id="PF17042"/>
    </source>
</evidence>
<evidence type="ECO:0000313" key="2">
    <source>
        <dbReference type="EMBL" id="EPX80171.1"/>
    </source>
</evidence>
<dbReference type="Pfam" id="PF17042">
    <property type="entry name" value="NBD_C"/>
    <property type="match status" value="1"/>
</dbReference>
<dbReference type="InterPro" id="IPR031475">
    <property type="entry name" value="NBD_C"/>
</dbReference>
<dbReference type="AlphaFoldDB" id="S9QFG6"/>
<name>S9QFG6_9RHOB</name>
<proteinExistence type="predicted"/>
<sequence>MTKALGVTQQTIGAEIAPGVPWCFATSAGQDIALTLKSGNFGAESFFADAVAKL</sequence>
<dbReference type="EMBL" id="AONI01000009">
    <property type="protein sequence ID" value="EPX80171.1"/>
    <property type="molecule type" value="Genomic_DNA"/>
</dbReference>
<keyword evidence="3" id="KW-1185">Reference proteome</keyword>